<dbReference type="SUPFAM" id="SSF160631">
    <property type="entry name" value="SMI1/KNR4-like"/>
    <property type="match status" value="1"/>
</dbReference>
<evidence type="ECO:0000259" key="1">
    <source>
        <dbReference type="SMART" id="SM00860"/>
    </source>
</evidence>
<dbReference type="Pfam" id="PF09346">
    <property type="entry name" value="SMI1_KNR4"/>
    <property type="match status" value="1"/>
</dbReference>
<name>A0A138AW08_9ACTN</name>
<proteinExistence type="predicted"/>
<feature type="domain" description="Knr4/Smi1-like" evidence="1">
    <location>
        <begin position="29"/>
        <end position="180"/>
    </location>
</feature>
<dbReference type="InterPro" id="IPR051873">
    <property type="entry name" value="KNR4/SMI1_regulator"/>
</dbReference>
<accession>A0A138AW08</accession>
<gene>
    <name evidence="2" type="ORF">AXK60_01655</name>
</gene>
<evidence type="ECO:0000313" key="3">
    <source>
        <dbReference type="Proteomes" id="UP000070258"/>
    </source>
</evidence>
<dbReference type="InterPro" id="IPR037883">
    <property type="entry name" value="Knr4/Smi1-like_sf"/>
</dbReference>
<dbReference type="EMBL" id="LSRF01000001">
    <property type="protein sequence ID" value="KXP14625.1"/>
    <property type="molecule type" value="Genomic_DNA"/>
</dbReference>
<dbReference type="Gene3D" id="3.40.1580.10">
    <property type="entry name" value="SMI1/KNR4-like"/>
    <property type="match status" value="1"/>
</dbReference>
<comment type="caution">
    <text evidence="2">The sequence shown here is derived from an EMBL/GenBank/DDBJ whole genome shotgun (WGS) entry which is preliminary data.</text>
</comment>
<dbReference type="STRING" id="239498.AXK60_01655"/>
<dbReference type="AlphaFoldDB" id="A0A138AW08"/>
<dbReference type="InterPro" id="IPR018958">
    <property type="entry name" value="Knr4/Smi1-like_dom"/>
</dbReference>
<sequence length="235" mass="26486">MAAMDPLIDKLDATLATNYPEYHSALGPGSPTEDIDELERVLGLPLPPLYRDFLAWRGPSPDGATVEAGSLIYNQDLMTAREVIRTITMMRELRAADPSWVTSAWWGENYLPILDNHAGDNICIDVTGEALLKETRWNEATRSWDHVQNWPSTAGQVIDFTHDAEFREIQAPDFASWIAAITAVFEDRRFDTHQATYSGTPYIGFDDDAEDHVKAAFGARNPGYPKWLEQQLWTD</sequence>
<dbReference type="SMART" id="SM00860">
    <property type="entry name" value="SMI1_KNR4"/>
    <property type="match status" value="1"/>
</dbReference>
<protein>
    <recommendedName>
        <fullName evidence="1">Knr4/Smi1-like domain-containing protein</fullName>
    </recommendedName>
</protein>
<dbReference type="PANTHER" id="PTHR47432">
    <property type="entry name" value="CELL WALL ASSEMBLY REGULATOR SMI1"/>
    <property type="match status" value="1"/>
</dbReference>
<dbReference type="PANTHER" id="PTHR47432:SF1">
    <property type="entry name" value="CELL WALL ASSEMBLY REGULATOR SMI1"/>
    <property type="match status" value="1"/>
</dbReference>
<dbReference type="Proteomes" id="UP000070258">
    <property type="component" value="Unassembled WGS sequence"/>
</dbReference>
<evidence type="ECO:0000313" key="2">
    <source>
        <dbReference type="EMBL" id="KXP14625.1"/>
    </source>
</evidence>
<reference evidence="3" key="1">
    <citation type="submission" date="2016-02" db="EMBL/GenBank/DDBJ databases">
        <authorList>
            <person name="Wen L."/>
            <person name="He K."/>
            <person name="Yang H."/>
        </authorList>
    </citation>
    <scope>NUCLEOTIDE SEQUENCE [LARGE SCALE GENOMIC DNA]</scope>
    <source>
        <strain evidence="3">JCM 15929</strain>
    </source>
</reference>
<organism evidence="2 3">
    <name type="scientific">Tsukamurella pseudospumae</name>
    <dbReference type="NCBI Taxonomy" id="239498"/>
    <lineage>
        <taxon>Bacteria</taxon>
        <taxon>Bacillati</taxon>
        <taxon>Actinomycetota</taxon>
        <taxon>Actinomycetes</taxon>
        <taxon>Mycobacteriales</taxon>
        <taxon>Tsukamurellaceae</taxon>
        <taxon>Tsukamurella</taxon>
    </lineage>
</organism>